<feature type="compositionally biased region" description="Low complexity" evidence="2">
    <location>
        <begin position="18"/>
        <end position="29"/>
    </location>
</feature>
<feature type="compositionally biased region" description="Polar residues" evidence="2">
    <location>
        <begin position="718"/>
        <end position="733"/>
    </location>
</feature>
<feature type="region of interest" description="Disordered" evidence="2">
    <location>
        <begin position="853"/>
        <end position="974"/>
    </location>
</feature>
<feature type="compositionally biased region" description="Low complexity" evidence="2">
    <location>
        <begin position="675"/>
        <end position="685"/>
    </location>
</feature>
<feature type="region of interest" description="Disordered" evidence="2">
    <location>
        <begin position="245"/>
        <end position="268"/>
    </location>
</feature>
<feature type="compositionally biased region" description="Polar residues" evidence="2">
    <location>
        <begin position="965"/>
        <end position="974"/>
    </location>
</feature>
<feature type="compositionally biased region" description="Acidic residues" evidence="2">
    <location>
        <begin position="99"/>
        <end position="110"/>
    </location>
</feature>
<feature type="compositionally biased region" description="Pro residues" evidence="2">
    <location>
        <begin position="368"/>
        <end position="377"/>
    </location>
</feature>
<dbReference type="STRING" id="1093900.A0A507BIF6"/>
<dbReference type="PANTHER" id="PTHR13275">
    <property type="entry name" value="YL-1 PROTEIN TRANSCRIPTION FACTOR-LIKE 1"/>
    <property type="match status" value="1"/>
</dbReference>
<dbReference type="GeneID" id="41979029"/>
<sequence>MASADDEPRALEQDESSELSSASDSGSGSDSEEQTQVEWLATGRAKRATAGNRMKSMLANEERADEDSDLELLFAEDEDDQGFTDVEKDDASDVQMDSSSDEEDQDDGKDDDLAGEKELERREREKKLAARKRKAQEAIPAKFRKKVRIDAAGKGGSTSAASEAPKPRPKKKSERASWLPSVTDAPTRASERSTTRISKVQLHQQMVEREARRKRQLEIMERKARKAEANKRPPLTQAERLAEAELVESRNANSLNRWEEAEKQREEERQAKIAALYNRTLEGPVVTFWSGVVDITGEGGTGAQQMLKHLGKMVSMEEKAPRKKRQSAAAIAQAQKEAEDAKKEAPAPDVKMEDADGKQAEKVAENGPRPPVVPDPGQPDNVTSALPVANPNPESAKENSAKGPADEPAKEPTKEATQESLKEAVQNTPSDATAPPAASATTEVLQSTQAGPQSLDTDAPKLDVVSKPTAQHDGTPPQAVDPKLHSQPGQSETSPTLPTTNTSATLVPTLAPPSPAQPLQVPPAPALPATIEHRSGLAAPGLAAPSFHTTDAVFRPIGAPSPMAPPAMASPGALRPPPSGVLARPASMLAPPNMVDGSTPMLGLTSMGGGKSNVLAAPNTSQTPSPLAPPSQSPSTLSAMAMAPPPRPPPPPPTPQQMLAPQPAPGPAPAPAPVSAPAVTPAAVTGNVKTSPVQAPEPQKGPQTATGTSVADKPEAAKSNNEIQSTEPPTTDPASAAKEAELPMDGKITRSCIILQNFDEDAIKDKTVQTQILFGRKMSKIGKPAHAPLCVITNHPARYRDPKTGLPYYNSYAYKEIQKLHGGQYKWSQLIGAWVGTGSAAARGVPVRFMGGPAAAAEDERRKKEREEAAKKKAEEEERKKKAEQEAAEKAKLAPAAPPPEQASSTTTSAADEKKADAAPEIPAAMPAETPAPDTGGTVKQGGQDPPRDGNAADGQQPEPMEGVQPTQPEPQTA</sequence>
<feature type="compositionally biased region" description="Basic and acidic residues" evidence="2">
    <location>
        <begin position="1"/>
        <end position="12"/>
    </location>
</feature>
<feature type="compositionally biased region" description="Basic and acidic residues" evidence="2">
    <location>
        <begin position="257"/>
        <end position="268"/>
    </location>
</feature>
<feature type="compositionally biased region" description="Low complexity" evidence="2">
    <location>
        <begin position="633"/>
        <end position="642"/>
    </location>
</feature>
<feature type="compositionally biased region" description="Pro residues" evidence="2">
    <location>
        <begin position="643"/>
        <end position="655"/>
    </location>
</feature>
<dbReference type="SMART" id="SM00993">
    <property type="entry name" value="YL1_C"/>
    <property type="match status" value="1"/>
</dbReference>
<comment type="similarity">
    <text evidence="1">Belongs to the VPS72/YL1 family.</text>
</comment>
<feature type="region of interest" description="Disordered" evidence="2">
    <location>
        <begin position="564"/>
        <end position="737"/>
    </location>
</feature>
<accession>A0A507BIF6</accession>
<reference evidence="4 5" key="1">
    <citation type="submission" date="2019-06" db="EMBL/GenBank/DDBJ databases">
        <title>Draft genome sequence of the filamentous fungus Phialemoniopsis curvata isolated from diesel fuel.</title>
        <authorList>
            <person name="Varaljay V.A."/>
            <person name="Lyon W.J."/>
            <person name="Crouch A.L."/>
            <person name="Drake C.E."/>
            <person name="Hollomon J.M."/>
            <person name="Nadeau L.J."/>
            <person name="Nunn H.S."/>
            <person name="Stevenson B.S."/>
            <person name="Bojanowski C.L."/>
            <person name="Crookes-Goodson W.J."/>
        </authorList>
    </citation>
    <scope>NUCLEOTIDE SEQUENCE [LARGE SCALE GENOMIC DNA]</scope>
    <source>
        <strain evidence="4 5">D216</strain>
    </source>
</reference>
<feature type="compositionally biased region" description="Polar residues" evidence="2">
    <location>
        <begin position="443"/>
        <end position="456"/>
    </location>
</feature>
<feature type="compositionally biased region" description="Basic and acidic residues" evidence="2">
    <location>
        <begin position="336"/>
        <end position="364"/>
    </location>
</feature>
<feature type="compositionally biased region" description="Low complexity" evidence="2">
    <location>
        <begin position="919"/>
        <end position="935"/>
    </location>
</feature>
<dbReference type="Pfam" id="PF05764">
    <property type="entry name" value="YL1"/>
    <property type="match status" value="1"/>
</dbReference>
<feature type="region of interest" description="Disordered" evidence="2">
    <location>
        <begin position="1"/>
        <end position="211"/>
    </location>
</feature>
<feature type="compositionally biased region" description="Pro residues" evidence="2">
    <location>
        <begin position="510"/>
        <end position="526"/>
    </location>
</feature>
<evidence type="ECO:0000256" key="1">
    <source>
        <dbReference type="ARBA" id="ARBA00006832"/>
    </source>
</evidence>
<feature type="compositionally biased region" description="Acidic residues" evidence="2">
    <location>
        <begin position="63"/>
        <end position="84"/>
    </location>
</feature>
<dbReference type="InterPro" id="IPR046757">
    <property type="entry name" value="YL1_N"/>
</dbReference>
<evidence type="ECO:0000313" key="4">
    <source>
        <dbReference type="EMBL" id="TPX18544.1"/>
    </source>
</evidence>
<dbReference type="Pfam" id="PF08265">
    <property type="entry name" value="YL1_C"/>
    <property type="match status" value="1"/>
</dbReference>
<feature type="compositionally biased region" description="Basic and acidic residues" evidence="2">
    <location>
        <begin position="111"/>
        <end position="128"/>
    </location>
</feature>
<dbReference type="EMBL" id="SKBQ01000110">
    <property type="protein sequence ID" value="TPX18544.1"/>
    <property type="molecule type" value="Genomic_DNA"/>
</dbReference>
<feature type="compositionally biased region" description="Pro residues" evidence="2">
    <location>
        <begin position="662"/>
        <end position="674"/>
    </location>
</feature>
<dbReference type="OrthoDB" id="3942062at2759"/>
<gene>
    <name evidence="4" type="ORF">E0L32_011582</name>
</gene>
<feature type="region of interest" description="Disordered" evidence="2">
    <location>
        <begin position="312"/>
        <end position="533"/>
    </location>
</feature>
<dbReference type="AlphaFoldDB" id="A0A507BIF6"/>
<protein>
    <recommendedName>
        <fullName evidence="3">Vps72/YL1 C-terminal domain-containing protein</fullName>
    </recommendedName>
</protein>
<dbReference type="GO" id="GO:0005634">
    <property type="term" value="C:nucleus"/>
    <property type="evidence" value="ECO:0007669"/>
    <property type="project" value="TreeGrafter"/>
</dbReference>
<organism evidence="4 5">
    <name type="scientific">Thyridium curvatum</name>
    <dbReference type="NCBI Taxonomy" id="1093900"/>
    <lineage>
        <taxon>Eukaryota</taxon>
        <taxon>Fungi</taxon>
        <taxon>Dikarya</taxon>
        <taxon>Ascomycota</taxon>
        <taxon>Pezizomycotina</taxon>
        <taxon>Sordariomycetes</taxon>
        <taxon>Sordariomycetidae</taxon>
        <taxon>Thyridiales</taxon>
        <taxon>Thyridiaceae</taxon>
        <taxon>Thyridium</taxon>
    </lineage>
</organism>
<feature type="compositionally biased region" description="Basic and acidic residues" evidence="2">
    <location>
        <begin position="395"/>
        <end position="422"/>
    </location>
</feature>
<dbReference type="Proteomes" id="UP000319257">
    <property type="component" value="Unassembled WGS sequence"/>
</dbReference>
<keyword evidence="5" id="KW-1185">Reference proteome</keyword>
<proteinExistence type="inferred from homology"/>
<feature type="compositionally biased region" description="Basic and acidic residues" evidence="2">
    <location>
        <begin position="858"/>
        <end position="892"/>
    </location>
</feature>
<dbReference type="InterPro" id="IPR013272">
    <property type="entry name" value="Vps72/YL1_C"/>
</dbReference>
<feature type="compositionally biased region" description="Polar residues" evidence="2">
    <location>
        <begin position="487"/>
        <end position="506"/>
    </location>
</feature>
<feature type="domain" description="Vps72/YL1 C-terminal" evidence="3">
    <location>
        <begin position="788"/>
        <end position="817"/>
    </location>
</feature>
<feature type="compositionally biased region" description="Polar residues" evidence="2">
    <location>
        <begin position="195"/>
        <end position="204"/>
    </location>
</feature>
<dbReference type="RefSeq" id="XP_031000255.1">
    <property type="nucleotide sequence ID" value="XM_031134328.1"/>
</dbReference>
<evidence type="ECO:0000259" key="3">
    <source>
        <dbReference type="SMART" id="SM00993"/>
    </source>
</evidence>
<evidence type="ECO:0000256" key="2">
    <source>
        <dbReference type="SAM" id="MobiDB-lite"/>
    </source>
</evidence>
<feature type="compositionally biased region" description="Low complexity" evidence="2">
    <location>
        <begin position="564"/>
        <end position="573"/>
    </location>
</feature>
<dbReference type="InParanoid" id="A0A507BIF6"/>
<dbReference type="PANTHER" id="PTHR13275:SF4">
    <property type="entry name" value="VACUOLAR PROTEIN SORTING-ASSOCIATED PROTEIN 72 HOMOLOG"/>
    <property type="match status" value="1"/>
</dbReference>
<feature type="compositionally biased region" description="Low complexity" evidence="2">
    <location>
        <begin position="428"/>
        <end position="442"/>
    </location>
</feature>
<comment type="caution">
    <text evidence="4">The sequence shown here is derived from an EMBL/GenBank/DDBJ whole genome shotgun (WGS) entry which is preliminary data.</text>
</comment>
<evidence type="ECO:0000313" key="5">
    <source>
        <dbReference type="Proteomes" id="UP000319257"/>
    </source>
</evidence>
<name>A0A507BIF6_9PEZI</name>